<dbReference type="GO" id="GO:0106300">
    <property type="term" value="P:protein-DNA covalent cross-linking repair"/>
    <property type="evidence" value="ECO:0007669"/>
    <property type="project" value="InterPro"/>
</dbReference>
<dbReference type="EMBL" id="SPVG01000202">
    <property type="protein sequence ID" value="TFW17567.1"/>
    <property type="molecule type" value="Genomic_DNA"/>
</dbReference>
<keyword evidence="5" id="KW-0190">Covalent protein-DNA linkage</keyword>
<dbReference type="OrthoDB" id="6192129at2"/>
<dbReference type="GO" id="GO:0008233">
    <property type="term" value="F:peptidase activity"/>
    <property type="evidence" value="ECO:0007669"/>
    <property type="project" value="UniProtKB-KW"/>
</dbReference>
<comment type="similarity">
    <text evidence="1 8">Belongs to the SOS response-associated peptidase family.</text>
</comment>
<keyword evidence="10" id="KW-1185">Reference proteome</keyword>
<protein>
    <recommendedName>
        <fullName evidence="8">Abasic site processing protein</fullName>
        <ecNumber evidence="8">3.4.-.-</ecNumber>
    </recommendedName>
</protein>
<evidence type="ECO:0000256" key="4">
    <source>
        <dbReference type="ARBA" id="ARBA00022801"/>
    </source>
</evidence>
<accession>A0A4Y9SCQ3</accession>
<dbReference type="GO" id="GO:0003697">
    <property type="term" value="F:single-stranded DNA binding"/>
    <property type="evidence" value="ECO:0007669"/>
    <property type="project" value="InterPro"/>
</dbReference>
<keyword evidence="7" id="KW-0456">Lyase</keyword>
<proteinExistence type="inferred from homology"/>
<keyword evidence="3" id="KW-0227">DNA damage</keyword>
<evidence type="ECO:0000313" key="10">
    <source>
        <dbReference type="Proteomes" id="UP000297729"/>
    </source>
</evidence>
<dbReference type="GO" id="GO:0006508">
    <property type="term" value="P:proteolysis"/>
    <property type="evidence" value="ECO:0007669"/>
    <property type="project" value="UniProtKB-KW"/>
</dbReference>
<dbReference type="GO" id="GO:0016829">
    <property type="term" value="F:lyase activity"/>
    <property type="evidence" value="ECO:0007669"/>
    <property type="project" value="UniProtKB-KW"/>
</dbReference>
<keyword evidence="2 8" id="KW-0645">Protease</keyword>
<evidence type="ECO:0000256" key="7">
    <source>
        <dbReference type="ARBA" id="ARBA00023239"/>
    </source>
</evidence>
<dbReference type="Pfam" id="PF02586">
    <property type="entry name" value="SRAP"/>
    <property type="match status" value="1"/>
</dbReference>
<dbReference type="Proteomes" id="UP000297729">
    <property type="component" value="Unassembled WGS sequence"/>
</dbReference>
<comment type="caution">
    <text evidence="9">The sequence shown here is derived from an EMBL/GenBank/DDBJ whole genome shotgun (WGS) entry which is preliminary data.</text>
</comment>
<evidence type="ECO:0000256" key="1">
    <source>
        <dbReference type="ARBA" id="ARBA00008136"/>
    </source>
</evidence>
<keyword evidence="6" id="KW-0238">DNA-binding</keyword>
<sequence length="221" mass="24652">MCGRLDMNDVSRLLQDSSWIDEVLNRSQAPSRYNSPPGTFRPILRMVDDRLTLDDAFCSYHAAWAVGKVPLCSNTRLEKITNKYWGPLLKRGRAIVPANGWYEWTGEKPNKQPYHIHRKDGELLYIAALGNFAEARPEDHKAATGFTLVTADAVGGVVDVHGRRPVVFTAADAALWMDPATPPEMAEQLARTSSLGPEWFDWYKVSKAVGPSSNEGQELTH</sequence>
<dbReference type="AlphaFoldDB" id="A0A4Y9SCQ3"/>
<name>A0A4Y9SCQ3_9BURK</name>
<dbReference type="EC" id="3.4.-.-" evidence="8"/>
<dbReference type="PANTHER" id="PTHR13604:SF0">
    <property type="entry name" value="ABASIC SITE PROCESSING PROTEIN HMCES"/>
    <property type="match status" value="1"/>
</dbReference>
<gene>
    <name evidence="9" type="ORF">E4L98_20320</name>
</gene>
<dbReference type="SUPFAM" id="SSF143081">
    <property type="entry name" value="BB1717-like"/>
    <property type="match status" value="1"/>
</dbReference>
<dbReference type="Gene3D" id="3.90.1680.10">
    <property type="entry name" value="SOS response associated peptidase-like"/>
    <property type="match status" value="1"/>
</dbReference>
<organism evidence="9 10">
    <name type="scientific">Duganella callida</name>
    <dbReference type="NCBI Taxonomy" id="2561932"/>
    <lineage>
        <taxon>Bacteria</taxon>
        <taxon>Pseudomonadati</taxon>
        <taxon>Pseudomonadota</taxon>
        <taxon>Betaproteobacteria</taxon>
        <taxon>Burkholderiales</taxon>
        <taxon>Oxalobacteraceae</taxon>
        <taxon>Telluria group</taxon>
        <taxon>Duganella</taxon>
    </lineage>
</organism>
<dbReference type="PANTHER" id="PTHR13604">
    <property type="entry name" value="DC12-RELATED"/>
    <property type="match status" value="1"/>
</dbReference>
<keyword evidence="4 8" id="KW-0378">Hydrolase</keyword>
<evidence type="ECO:0000313" key="9">
    <source>
        <dbReference type="EMBL" id="TFW17567.1"/>
    </source>
</evidence>
<reference evidence="9 10" key="1">
    <citation type="submission" date="2019-03" db="EMBL/GenBank/DDBJ databases">
        <title>Draft Genome Sequence of Duganella callidus sp. nov., a Novel Duganella Species Isolated from Cultivated Soil.</title>
        <authorList>
            <person name="Raths R."/>
            <person name="Peta V."/>
            <person name="Bucking H."/>
        </authorList>
    </citation>
    <scope>NUCLEOTIDE SEQUENCE [LARGE SCALE GENOMIC DNA]</scope>
    <source>
        <strain evidence="9 10">DN04</strain>
    </source>
</reference>
<dbReference type="InterPro" id="IPR036590">
    <property type="entry name" value="SRAP-like"/>
</dbReference>
<evidence type="ECO:0000256" key="5">
    <source>
        <dbReference type="ARBA" id="ARBA00023124"/>
    </source>
</evidence>
<evidence type="ECO:0000256" key="3">
    <source>
        <dbReference type="ARBA" id="ARBA00022763"/>
    </source>
</evidence>
<evidence type="ECO:0000256" key="8">
    <source>
        <dbReference type="RuleBase" id="RU364100"/>
    </source>
</evidence>
<evidence type="ECO:0000256" key="6">
    <source>
        <dbReference type="ARBA" id="ARBA00023125"/>
    </source>
</evidence>
<dbReference type="InterPro" id="IPR003738">
    <property type="entry name" value="SRAP"/>
</dbReference>
<evidence type="ECO:0000256" key="2">
    <source>
        <dbReference type="ARBA" id="ARBA00022670"/>
    </source>
</evidence>